<feature type="domain" description="Purple acid phosphatase C-terminal" evidence="9">
    <location>
        <begin position="392"/>
        <end position="447"/>
    </location>
</feature>
<dbReference type="Gene3D" id="2.60.40.380">
    <property type="entry name" value="Purple acid phosphatase-like, N-terminal"/>
    <property type="match status" value="1"/>
</dbReference>
<dbReference type="InterPro" id="IPR004843">
    <property type="entry name" value="Calcineurin-like_PHP"/>
</dbReference>
<comment type="catalytic activity">
    <reaction evidence="4">
        <text>a phosphate monoester + H2O = an alcohol + phosphate</text>
        <dbReference type="Rhea" id="RHEA:15017"/>
        <dbReference type="ChEBI" id="CHEBI:15377"/>
        <dbReference type="ChEBI" id="CHEBI:30879"/>
        <dbReference type="ChEBI" id="CHEBI:43474"/>
        <dbReference type="ChEBI" id="CHEBI:67140"/>
        <dbReference type="EC" id="3.1.3.2"/>
    </reaction>
</comment>
<feature type="chain" id="PRO_5013385371" description="Purple acid phosphatase" evidence="7">
    <location>
        <begin position="16"/>
        <end position="2890"/>
    </location>
</feature>
<keyword evidence="6" id="KW-0472">Membrane</keyword>
<evidence type="ECO:0000256" key="1">
    <source>
        <dbReference type="ARBA" id="ARBA00022729"/>
    </source>
</evidence>
<dbReference type="EC" id="3.1.3.2" evidence="4"/>
<protein>
    <recommendedName>
        <fullName evidence="4">Purple acid phosphatase</fullName>
        <ecNumber evidence="4">3.1.3.2</ecNumber>
    </recommendedName>
</protein>
<dbReference type="Proteomes" id="UP000186817">
    <property type="component" value="Unassembled WGS sequence"/>
</dbReference>
<dbReference type="InterPro" id="IPR041792">
    <property type="entry name" value="MPP_PAP"/>
</dbReference>
<dbReference type="InterPro" id="IPR029052">
    <property type="entry name" value="Metallo-depent_PP-like"/>
</dbReference>
<gene>
    <name evidence="10" type="primary">PAP18</name>
    <name evidence="10" type="ORF">AK812_SmicGene12296</name>
</gene>
<dbReference type="SUPFAM" id="SSF56300">
    <property type="entry name" value="Metallo-dependent phosphatases"/>
    <property type="match status" value="1"/>
</dbReference>
<dbReference type="OrthoDB" id="415907at2759"/>
<dbReference type="EMBL" id="LSRX01000206">
    <property type="protein sequence ID" value="OLQ04592.1"/>
    <property type="molecule type" value="Genomic_DNA"/>
</dbReference>
<dbReference type="GO" id="GO:0046872">
    <property type="term" value="F:metal ion binding"/>
    <property type="evidence" value="ECO:0007669"/>
    <property type="project" value="InterPro"/>
</dbReference>
<feature type="compositionally biased region" description="Low complexity" evidence="5">
    <location>
        <begin position="630"/>
        <end position="671"/>
    </location>
</feature>
<feature type="transmembrane region" description="Helical" evidence="6">
    <location>
        <begin position="511"/>
        <end position="534"/>
    </location>
</feature>
<feature type="region of interest" description="Disordered" evidence="5">
    <location>
        <begin position="621"/>
        <end position="674"/>
    </location>
</feature>
<evidence type="ECO:0000259" key="9">
    <source>
        <dbReference type="Pfam" id="PF14008"/>
    </source>
</evidence>
<dbReference type="GO" id="GO:0003993">
    <property type="term" value="F:acid phosphatase activity"/>
    <property type="evidence" value="ECO:0007669"/>
    <property type="project" value="UniProtKB-EC"/>
</dbReference>
<dbReference type="InterPro" id="IPR008963">
    <property type="entry name" value="Purple_acid_Pase-like_N"/>
</dbReference>
<sequence>MKRLLWSWLAWPSDAWTPTQVSLAAGSSADSTVLITWLTDDDRDDLASCSQVAVAEVRGPIDSAQPSVHSLQVVGTCSRYSLGSAPGLFGNYTSGRIHRVQVNGLVAGSKYAYTLHGDLPATARSFKTLPASGKPNSPSDPRFPFVVGVIGDLGQTADSEETVRHLDADRSLQIILHAGDMAYADTESRRWDSYGLKVEPLSSRLQWMVCPGNHEIESDYYTGESFKAYEARFAMPAVQPAESRPSKRQIGCQSPWPRGSHPGADCTPSIFSGSYDWGNSFYAVDAGPARVISLNSYTDTGPQSAQYNWLKEELEALARRRAATPWLIVMMHCPFYSSNVAHQSESQAIEMRDAHGFEDLLHAHAAAVVISGHVHAYERTHPVYKNVTQPGAPTYIVVGDGGNREGHAKDYMPQPGWSAFRNGLDFGHGRLSIVNQTHMLWAWQTNDATQPPALNKEDAARRAAELEQAGATFNADSAWRMPLAQRSAYDSVWIHNPYRDPPPPRPRSANASLWAVGLVSAFAAALVLLVLIAQRCRRRPMEARDASANSAEMEGIRDVGTSLAMAMLVGLFRPTVRHGQMGCFSVGRTVKWLVGLWILHLDIPWYELHASNGEKAIRKTGAQAQTQTETVTSTSTSCTLSVTSSSSSTRSHSTTSVTSTTRLSSTTTSSSQPPILPSRVSLLVEFAPGMAENQTCDSLSCREVSIPAGLPVVMLQLQSPDVDYDWGIQPQLLVARGQLTTRSARAGACVEETSSVHSGTYLRLLPAKWADGGVDATAQSGNLHPSSTDMPLIFKEGGDYSLCFTEDAMFGLGGRVDLVPITIRVRGAYDFACGGSACLSERFQYCHILQGSYSPAGACQVTFDRAESSEQGVLGNVDQMRISWSDPWQITHGSDGTVSTIENFSCQSRSQEREAFLCLNADRCDLGDDSVPLNSQALASLPRARGDLANESFKAYTIAVCLCPIVGNCLEPEFFVQEVGVVHFFAAFLCLHSGDAEHVGAACAGSFSSVAAFYPIQIHVLCPADVCKSVPDLTGSRVKLTSPSPDNFRASWDTSTGCRTALQSPLQTQPANCLDPSHCTVSGGIRQDLKRFGEGPEGPFQFLGDRPMHGQRAFHSAFYLDICFCLYDCRSRFTVPSYFKVGEMSIVPLRLLGASLLLQVPRRAGAVSLQSSAEVSIAFQPPPESIPPAGARQGYLKLLGDDGHQVLDQECGSIPYASFLNQSSPEFFLLAISNSSSELDEAAIQERFRGEPDLANSSRLTFKGGDNEGMMFLRPGHVAVCYCGVEEGGCTHGFWRLLTRLTVRGPKVSQDLTAYQHWTVSSDVVFSLQLLGWGLVETDQILILQPGASCMEDVPRVEDSVLRSCPRNCSEAGGLESNSSDGILLHVLSDSSVPCGGAPEELGLCPDVFLEAIEVRDTGTFVTFSSAPGLVTGDVISLGEQAACSAASLANGACSVEDEEELRGVLAAAGSSSGAGDHDFSGFSGDSHYLVGRTATSTPDEQTFVLDALWPSSRLPVFEIFGAGRWTRHSQAETARELRATHASELPVCWRPWNGPSVMAGSLTVEEPAEADCQIFLTATGRHQAAPVLITYRTTDLGREAGEVSQMRLEFSTASLLGLRRATDDTDVMEELAGENSAEGSKQTWCGFLFKEIASDDVDGFPLPHGCYLQRATADSWAVGLVFRRGVMLKLQQRYHMVLNGVIGQLAQKGDEVLRILVMDNLEHKPFHVAERGRCRLQSSPQEPAAAAGEPDLQNCPILGGTNGILDLGSGLATLRLQPQASSALRAISASSHLRLFLWPLMGWHLRTGECNAKCIDHTGFCGLAEMSCSSFAVSTTWTRPNAVKMTLPSDLADIYGAIQNIFEISNLAPPAGGLFAGRCGIQISLPSDVAPTYSASSGDFIYRSPTAVAGLLSTAGNERPFQAQESNTLYVKIRLGATLLSEFADFAATLEIQTPTGYRCSAAEVPEAIEALVDQGSLLGSLQEDSWSSGSRSCFFNLRAGFAIFAGTSFMVRLRVRNPASPLPGDDPMNVWHLGLESMGSSPFTRRSKNVSDAFQVSEQLFGENYTASVAVLGRLADVSLQPQSYQPTLPSLLQGDASLAGTILQVFFRTAQMLPAGGTVVLQARPDFDFGIACDVSDLPLGGHYYSKGRAGEVTRRLPFLSCAGARQSEAFGGFDAARVSLEERLFAGQAYGWQIRVVPPRIVGFAASNADWSLFTEAAAGRMDGSVAISSANGGSYQLYYREVASIQVHISDLKPRELTGKEAVLHLLFRLGGIHLSSVLRLTVPVGFIFNFPDTSFISSAGNASVTSLEEALQVPGATVDWPAGLPQQHLNVLTWSSAFYNPLETYGFLAPVAVPSRSSTQSSHSFVLEVGYDEEAMAASWELLRTTGCAFHCQAASSELPFQYSQSLADASALQQLRDICREACLLRHGCAEIEIVFTSSDASCSLCSYLSCQHVERFDAELHVLLSLTRPAASVRPAPLVRALLDGEVSFRTQRVAAVSVVRFRIRLVTTVPAPRGALLIQGPEGFFFSEQCQPVDVPPETVDRFALRSMGDGGIGCTFFRQSGVPRIQLQPGTNSLQAGLYLFELPVQNPVSLSAEAELNAQCGSLQCWSFTTVEDASASILHELDQRLVVASPPLLEKMALAGLQEVSVVQRVASDRNDQPGAVNNLIFFFALSVQLVQSTANLRLTAPDGFVFSDDCSEGFVVSEDVFGSGQTFPNGFHALPAGSTAQCIGRGEVAEATLAPALLAANTKYAFRIRVTNPPVPPTLNPTWSFTLANEASELFESFPLWQIQGLFTPIAVPASSVDAQAYRHLGLRTRAVCSCTEHCEVGEMSCWGRRCEGRLGAFLNCIRGHVCLNQRALCKRRQCGCDSSREALSKSCS</sequence>
<dbReference type="CDD" id="cd00839">
    <property type="entry name" value="MPP_PAPs"/>
    <property type="match status" value="1"/>
</dbReference>
<evidence type="ECO:0000313" key="11">
    <source>
        <dbReference type="Proteomes" id="UP000186817"/>
    </source>
</evidence>
<evidence type="ECO:0000313" key="10">
    <source>
        <dbReference type="EMBL" id="OLQ04592.1"/>
    </source>
</evidence>
<dbReference type="InterPro" id="IPR039331">
    <property type="entry name" value="PAPs-like"/>
</dbReference>
<comment type="similarity">
    <text evidence="4">Belongs to the metallophosphoesterase superfamily. Purple acid phosphatase family.</text>
</comment>
<dbReference type="OMA" id="DICREAC"/>
<dbReference type="Pfam" id="PF14008">
    <property type="entry name" value="Metallophos_C"/>
    <property type="match status" value="1"/>
</dbReference>
<reference evidence="10 11" key="1">
    <citation type="submission" date="2016-02" db="EMBL/GenBank/DDBJ databases">
        <title>Genome analysis of coral dinoflagellate symbionts highlights evolutionary adaptations to a symbiotic lifestyle.</title>
        <authorList>
            <person name="Aranda M."/>
            <person name="Li Y."/>
            <person name="Liew Y.J."/>
            <person name="Baumgarten S."/>
            <person name="Simakov O."/>
            <person name="Wilson M."/>
            <person name="Piel J."/>
            <person name="Ashoor H."/>
            <person name="Bougouffa S."/>
            <person name="Bajic V.B."/>
            <person name="Ryu T."/>
            <person name="Ravasi T."/>
            <person name="Bayer T."/>
            <person name="Micklem G."/>
            <person name="Kim H."/>
            <person name="Bhak J."/>
            <person name="Lajeunesse T.C."/>
            <person name="Voolstra C.R."/>
        </authorList>
    </citation>
    <scope>NUCLEOTIDE SEQUENCE [LARGE SCALE GENOMIC DNA]</scope>
    <source>
        <strain evidence="10 11">CCMP2467</strain>
    </source>
</reference>
<feature type="domain" description="Calcineurin-like phosphoesterase" evidence="8">
    <location>
        <begin position="147"/>
        <end position="377"/>
    </location>
</feature>
<dbReference type="PANTHER" id="PTHR22953:SF153">
    <property type="entry name" value="PURPLE ACID PHOSPHATASE"/>
    <property type="match status" value="1"/>
</dbReference>
<dbReference type="InterPro" id="IPR025733">
    <property type="entry name" value="PAPs_C"/>
</dbReference>
<dbReference type="PANTHER" id="PTHR22953">
    <property type="entry name" value="ACID PHOSPHATASE RELATED"/>
    <property type="match status" value="1"/>
</dbReference>
<proteinExistence type="inferred from homology"/>
<keyword evidence="6" id="KW-1133">Transmembrane helix</keyword>
<evidence type="ECO:0000256" key="4">
    <source>
        <dbReference type="RuleBase" id="RU361203"/>
    </source>
</evidence>
<keyword evidence="6" id="KW-0812">Transmembrane</keyword>
<evidence type="ECO:0000256" key="6">
    <source>
        <dbReference type="SAM" id="Phobius"/>
    </source>
</evidence>
<keyword evidence="1 7" id="KW-0732">Signal</keyword>
<feature type="transmembrane region" description="Helical" evidence="6">
    <location>
        <begin position="555"/>
        <end position="572"/>
    </location>
</feature>
<keyword evidence="2 4" id="KW-0378">Hydrolase</keyword>
<comment type="caution">
    <text evidence="10">The sequence shown here is derived from an EMBL/GenBank/DDBJ whole genome shotgun (WGS) entry which is preliminary data.</text>
</comment>
<evidence type="ECO:0000259" key="8">
    <source>
        <dbReference type="Pfam" id="PF00149"/>
    </source>
</evidence>
<keyword evidence="3" id="KW-0325">Glycoprotein</keyword>
<dbReference type="Pfam" id="PF00149">
    <property type="entry name" value="Metallophos"/>
    <property type="match status" value="1"/>
</dbReference>
<keyword evidence="11" id="KW-1185">Reference proteome</keyword>
<dbReference type="Gene3D" id="3.60.21.10">
    <property type="match status" value="1"/>
</dbReference>
<accession>A0A1Q9EB14</accession>
<evidence type="ECO:0000256" key="5">
    <source>
        <dbReference type="SAM" id="MobiDB-lite"/>
    </source>
</evidence>
<feature type="signal peptide" evidence="7">
    <location>
        <begin position="1"/>
        <end position="15"/>
    </location>
</feature>
<organism evidence="10 11">
    <name type="scientific">Symbiodinium microadriaticum</name>
    <name type="common">Dinoflagellate</name>
    <name type="synonym">Zooxanthella microadriatica</name>
    <dbReference type="NCBI Taxonomy" id="2951"/>
    <lineage>
        <taxon>Eukaryota</taxon>
        <taxon>Sar</taxon>
        <taxon>Alveolata</taxon>
        <taxon>Dinophyceae</taxon>
        <taxon>Suessiales</taxon>
        <taxon>Symbiodiniaceae</taxon>
        <taxon>Symbiodinium</taxon>
    </lineage>
</organism>
<evidence type="ECO:0000256" key="2">
    <source>
        <dbReference type="ARBA" id="ARBA00022801"/>
    </source>
</evidence>
<name>A0A1Q9EB14_SYMMI</name>
<evidence type="ECO:0000256" key="3">
    <source>
        <dbReference type="ARBA" id="ARBA00023180"/>
    </source>
</evidence>
<dbReference type="SUPFAM" id="SSF49363">
    <property type="entry name" value="Purple acid phosphatase, N-terminal domain"/>
    <property type="match status" value="1"/>
</dbReference>
<evidence type="ECO:0000256" key="7">
    <source>
        <dbReference type="SAM" id="SignalP"/>
    </source>
</evidence>